<gene>
    <name evidence="1" type="ORF">B6U60_04260</name>
</gene>
<accession>A0A1V9R1C2</accession>
<dbReference type="EMBL" id="NBEB01000041">
    <property type="protein sequence ID" value="OQQ84374.1"/>
    <property type="molecule type" value="Genomic_DNA"/>
</dbReference>
<sequence>MDLTKESLKYLAEQGINPKERVVSINNQSYVIDENGEPQYIAPKLHLAQNVLRINTLSGLVDYIKSNLDRADEKLYLHIANHKSVRLVSTLKPDGSREELAIAEAILPEFWFNRFYDMEDFNVALQSMFVKNSDREILLKVVGNLKEDNVKTTGDDGVSQAVTIKTGVASAADVKVPNPVTLAPYRTFIEVEQPESKFIFRMQDGPKGAIFEADGGAWRNQAILNIKKYLGDQLSDEIKKGKITILA</sequence>
<comment type="caution">
    <text evidence="1">The sequence shown here is derived from an EMBL/GenBank/DDBJ whole genome shotgun (WGS) entry which is preliminary data.</text>
</comment>
<evidence type="ECO:0000313" key="2">
    <source>
        <dbReference type="Proteomes" id="UP000192638"/>
    </source>
</evidence>
<evidence type="ECO:0000313" key="1">
    <source>
        <dbReference type="EMBL" id="OQQ84374.1"/>
    </source>
</evidence>
<evidence type="ECO:0008006" key="3">
    <source>
        <dbReference type="Google" id="ProtNLM"/>
    </source>
</evidence>
<dbReference type="RefSeq" id="WP_081530491.1">
    <property type="nucleotide sequence ID" value="NZ_NBEB01000041.1"/>
</dbReference>
<dbReference type="Proteomes" id="UP000192638">
    <property type="component" value="Unassembled WGS sequence"/>
</dbReference>
<reference evidence="1 2" key="1">
    <citation type="submission" date="2017-03" db="EMBL/GenBank/DDBJ databases">
        <title>Phylogenomics and comparative genomics of Lactobacillus salivarius, a mammalian gut commensal.</title>
        <authorList>
            <person name="Harris H.M."/>
        </authorList>
    </citation>
    <scope>NUCLEOTIDE SEQUENCE [LARGE SCALE GENOMIC DNA]</scope>
    <source>
        <strain evidence="1 2">LMG 14477</strain>
    </source>
</reference>
<protein>
    <recommendedName>
        <fullName evidence="3">Phage protein</fullName>
    </recommendedName>
</protein>
<name>A0A1V9R1C2_9LACO</name>
<organism evidence="1 2">
    <name type="scientific">Ligilactobacillus salivarius</name>
    <dbReference type="NCBI Taxonomy" id="1624"/>
    <lineage>
        <taxon>Bacteria</taxon>
        <taxon>Bacillati</taxon>
        <taxon>Bacillota</taxon>
        <taxon>Bacilli</taxon>
        <taxon>Lactobacillales</taxon>
        <taxon>Lactobacillaceae</taxon>
        <taxon>Ligilactobacillus</taxon>
    </lineage>
</organism>
<proteinExistence type="predicted"/>
<dbReference type="AlphaFoldDB" id="A0A1V9R1C2"/>